<name>A0A1A8Q084_9TELE</name>
<evidence type="ECO:0000259" key="1">
    <source>
        <dbReference type="PROSITE" id="PS50878"/>
    </source>
</evidence>
<gene>
    <name evidence="2" type="primary">Nfu_g_1_010656</name>
</gene>
<sequence>MERRWCLHQKWLNDEEFLTFVEKEIDEYFTINGSQTSASIRWEAFKACLRGVIIAYTSSKSKEKCKTRQQMEKEIKTLEELVFKSRDPVTEKRLLILKAQYNKESADRAASNILRLNQSFYEQGEKPGKILAWQIKQLEVQKNITSIVSSKGEMIIDPMEINKAFRNYYEKLYESQDRSDQTSRNAFLDKINIPTIADDLKQQLDAEITEGEISRAINSMSSGKKAGPDGFPIDFYKKFKSKLMKPLLEMYQESLHKGSLPKSVTGSQIILLPKPGKPSNKCENLRPISLLNSDFKVLGKILATRLQGTLPSVIHRDQNGFILGRQGLHNVRRVFNIIDGINNSSESALLSLDAEKAFDRVEWPYLFDVLTRFGYGDVFRRYNYYIQIQLLKS</sequence>
<organism evidence="2">
    <name type="scientific">Nothobranchius rachovii</name>
    <name type="common">bluefin notho</name>
    <dbReference type="NCBI Taxonomy" id="451742"/>
    <lineage>
        <taxon>Eukaryota</taxon>
        <taxon>Metazoa</taxon>
        <taxon>Chordata</taxon>
        <taxon>Craniata</taxon>
        <taxon>Vertebrata</taxon>
        <taxon>Euteleostomi</taxon>
        <taxon>Actinopterygii</taxon>
        <taxon>Neopterygii</taxon>
        <taxon>Teleostei</taxon>
        <taxon>Neoteleostei</taxon>
        <taxon>Acanthomorphata</taxon>
        <taxon>Ovalentaria</taxon>
        <taxon>Atherinomorphae</taxon>
        <taxon>Cyprinodontiformes</taxon>
        <taxon>Nothobranchiidae</taxon>
        <taxon>Nothobranchius</taxon>
    </lineage>
</organism>
<accession>A0A1A8Q084</accession>
<dbReference type="PROSITE" id="PS50878">
    <property type="entry name" value="RT_POL"/>
    <property type="match status" value="1"/>
</dbReference>
<dbReference type="InterPro" id="IPR000477">
    <property type="entry name" value="RT_dom"/>
</dbReference>
<reference evidence="2" key="1">
    <citation type="submission" date="2016-05" db="EMBL/GenBank/DDBJ databases">
        <authorList>
            <person name="Lavstsen T."/>
            <person name="Jespersen J.S."/>
        </authorList>
    </citation>
    <scope>NUCLEOTIDE SEQUENCE</scope>
    <source>
        <tissue evidence="2">Brain</tissue>
    </source>
</reference>
<dbReference type="CDD" id="cd01650">
    <property type="entry name" value="RT_nLTR_like"/>
    <property type="match status" value="1"/>
</dbReference>
<dbReference type="AlphaFoldDB" id="A0A1A8Q084"/>
<proteinExistence type="predicted"/>
<dbReference type="EMBL" id="HAEH01009342">
    <property type="protein sequence ID" value="SBR86901.1"/>
    <property type="molecule type" value="Transcribed_RNA"/>
</dbReference>
<dbReference type="Pfam" id="PF00078">
    <property type="entry name" value="RVT_1"/>
    <property type="match status" value="1"/>
</dbReference>
<protein>
    <recommendedName>
        <fullName evidence="1">Reverse transcriptase domain-containing protein</fullName>
    </recommendedName>
</protein>
<reference evidence="2" key="2">
    <citation type="submission" date="2016-06" db="EMBL/GenBank/DDBJ databases">
        <title>The genome of a short-lived fish provides insights into sex chromosome evolution and the genetic control of aging.</title>
        <authorList>
            <person name="Reichwald K."/>
            <person name="Felder M."/>
            <person name="Petzold A."/>
            <person name="Koch P."/>
            <person name="Groth M."/>
            <person name="Platzer M."/>
        </authorList>
    </citation>
    <scope>NUCLEOTIDE SEQUENCE</scope>
    <source>
        <tissue evidence="2">Brain</tissue>
    </source>
</reference>
<dbReference type="InterPro" id="IPR043502">
    <property type="entry name" value="DNA/RNA_pol_sf"/>
</dbReference>
<evidence type="ECO:0000313" key="2">
    <source>
        <dbReference type="EMBL" id="SBR86901.1"/>
    </source>
</evidence>
<feature type="domain" description="Reverse transcriptase" evidence="1">
    <location>
        <begin position="253"/>
        <end position="393"/>
    </location>
</feature>
<dbReference type="SUPFAM" id="SSF56672">
    <property type="entry name" value="DNA/RNA polymerases"/>
    <property type="match status" value="1"/>
</dbReference>
<dbReference type="PANTHER" id="PTHR19446">
    <property type="entry name" value="REVERSE TRANSCRIPTASES"/>
    <property type="match status" value="1"/>
</dbReference>